<dbReference type="SMART" id="SM00065">
    <property type="entry name" value="GAF"/>
    <property type="match status" value="1"/>
</dbReference>
<evidence type="ECO:0000259" key="1">
    <source>
        <dbReference type="PROSITE" id="PS51832"/>
    </source>
</evidence>
<keyword evidence="3" id="KW-1185">Reference proteome</keyword>
<sequence length="420" mass="46862">MGGSLGTDFKIKKRQGCDMETTTRPDTNTVNSVLEIIRSLNQLKGMDMILDRILFESRKLANADAGSIYLVKNDTLVFNHVQNDTLFGRNGAGAAQYAKMTLPIDSHTIVGYCAQTKQTVSIDDAYQIPATVPYSFNPSFDEENNYHTASSLTIPLLTSNDSLVGVIQLINAQNEQGQTSVFSERSKTMACLFANSASMIIEHGILNRETILRMVKMASLHDPKETGAHVQRVSAFSVEIYQRWAKKKGLPDSEINHFRDLISLAAMTHDAGKVGISDIILKKPARLTKDEFNIIKKHTTFGAELFNSTSTELDKMTHEVTLHHHQKWNGTGYPNLTNFPDKNSPNQALAGKDIPLAARIVALADVFDALSSSRCYKEPWEKEKVYNLIQKESGEHFDPELVQAFFEITDVLCAIQEKFQ</sequence>
<dbReference type="Pfam" id="PF13487">
    <property type="entry name" value="HD_5"/>
    <property type="match status" value="1"/>
</dbReference>
<evidence type="ECO:0000313" key="3">
    <source>
        <dbReference type="Proteomes" id="UP000011721"/>
    </source>
</evidence>
<dbReference type="eggNOG" id="COG3437">
    <property type="taxonomic scope" value="Bacteria"/>
</dbReference>
<dbReference type="PANTHER" id="PTHR43155">
    <property type="entry name" value="CYCLIC DI-GMP PHOSPHODIESTERASE PA4108-RELATED"/>
    <property type="match status" value="1"/>
</dbReference>
<dbReference type="Gene3D" id="1.10.3210.10">
    <property type="entry name" value="Hypothetical protein af1432"/>
    <property type="match status" value="1"/>
</dbReference>
<dbReference type="InterPro" id="IPR003018">
    <property type="entry name" value="GAF"/>
</dbReference>
<dbReference type="InterPro" id="IPR037522">
    <property type="entry name" value="HD_GYP_dom"/>
</dbReference>
<dbReference type="InterPro" id="IPR029016">
    <property type="entry name" value="GAF-like_dom_sf"/>
</dbReference>
<dbReference type="PROSITE" id="PS51832">
    <property type="entry name" value="HD_GYP"/>
    <property type="match status" value="1"/>
</dbReference>
<dbReference type="AlphaFoldDB" id="M1PRU6"/>
<dbReference type="KEGG" id="dsf:UWK_02540"/>
<dbReference type="Pfam" id="PF01590">
    <property type="entry name" value="GAF"/>
    <property type="match status" value="1"/>
</dbReference>
<dbReference type="SMART" id="SM00471">
    <property type="entry name" value="HDc"/>
    <property type="match status" value="1"/>
</dbReference>
<dbReference type="Gene3D" id="3.30.450.40">
    <property type="match status" value="1"/>
</dbReference>
<organism evidence="2 3">
    <name type="scientific">Desulfocapsa sulfexigens (strain DSM 10523 / SB164P1)</name>
    <dbReference type="NCBI Taxonomy" id="1167006"/>
    <lineage>
        <taxon>Bacteria</taxon>
        <taxon>Pseudomonadati</taxon>
        <taxon>Thermodesulfobacteriota</taxon>
        <taxon>Desulfobulbia</taxon>
        <taxon>Desulfobulbales</taxon>
        <taxon>Desulfocapsaceae</taxon>
        <taxon>Desulfocapsa</taxon>
    </lineage>
</organism>
<dbReference type="PANTHER" id="PTHR43155:SF2">
    <property type="entry name" value="CYCLIC DI-GMP PHOSPHODIESTERASE PA4108"/>
    <property type="match status" value="1"/>
</dbReference>
<dbReference type="PATRIC" id="fig|1167006.5.peg.2754"/>
<dbReference type="InterPro" id="IPR003607">
    <property type="entry name" value="HD/PDEase_dom"/>
</dbReference>
<protein>
    <submittedName>
        <fullName evidence="2">CheY-like receiver and HD-GYP domain-containing response regulator</fullName>
    </submittedName>
</protein>
<accession>M1PRU6</accession>
<feature type="domain" description="HD-GYP" evidence="1">
    <location>
        <begin position="204"/>
        <end position="420"/>
    </location>
</feature>
<proteinExistence type="predicted"/>
<evidence type="ECO:0000313" key="2">
    <source>
        <dbReference type="EMBL" id="AGF79076.1"/>
    </source>
</evidence>
<dbReference type="eggNOG" id="COG2203">
    <property type="taxonomic scope" value="Bacteria"/>
</dbReference>
<dbReference type="SUPFAM" id="SSF109604">
    <property type="entry name" value="HD-domain/PDEase-like"/>
    <property type="match status" value="1"/>
</dbReference>
<dbReference type="SUPFAM" id="SSF55781">
    <property type="entry name" value="GAF domain-like"/>
    <property type="match status" value="1"/>
</dbReference>
<dbReference type="EMBL" id="CP003985">
    <property type="protein sequence ID" value="AGF79076.1"/>
    <property type="molecule type" value="Genomic_DNA"/>
</dbReference>
<name>M1PRU6_DESSD</name>
<reference evidence="3" key="1">
    <citation type="journal article" date="2013" name="Stand. Genomic Sci.">
        <title>Complete genome sequence of Desulfocapsa sulfexigens, a marine deltaproteobacterium specialized in disproportionating inorganic sulfur compounds.</title>
        <authorList>
            <person name="Finster K.W."/>
            <person name="Kjeldsen K.U."/>
            <person name="Kube M."/>
            <person name="Reinhardt R."/>
            <person name="Mussmann M."/>
            <person name="Amann R."/>
            <person name="Schreiber L."/>
        </authorList>
    </citation>
    <scope>NUCLEOTIDE SEQUENCE [LARGE SCALE GENOMIC DNA]</scope>
    <source>
        <strain evidence="3">DSM 10523 / SB164P1</strain>
    </source>
</reference>
<dbReference type="HOGENOM" id="CLU_000445_92_13_7"/>
<gene>
    <name evidence="2" type="ordered locus">UWK_02540</name>
</gene>
<dbReference type="STRING" id="1167006.UWK_02540"/>
<dbReference type="Proteomes" id="UP000011721">
    <property type="component" value="Chromosome"/>
</dbReference>
<dbReference type="CDD" id="cd00077">
    <property type="entry name" value="HDc"/>
    <property type="match status" value="1"/>
</dbReference>